<dbReference type="EMBL" id="MU827302">
    <property type="protein sequence ID" value="KAJ7365621.1"/>
    <property type="molecule type" value="Genomic_DNA"/>
</dbReference>
<gene>
    <name evidence="3" type="primary">ESYT3_3</name>
    <name evidence="3" type="ORF">OS493_002329</name>
</gene>
<comment type="caution">
    <text evidence="3">The sequence shown here is derived from an EMBL/GenBank/DDBJ whole genome shotgun (WGS) entry which is preliminary data.</text>
</comment>
<sequence length="200" mass="22409">MRHDTITEVDSAPSIPKLVINGVSADEQPEEEEGEHDKDSDAGSVYDGSVYGTDSHHDDSSEDLSSKGHLDLQLKYSHLQNRLYVTVKSVQSLVSRDPPNKTNPLVRLYLLPDRSKRTRRVTKELKGTLDGVFNETFEYMLGLDQLRGMQLEAAVKSDHGFSIGRARNRLIGTVVVDLSRKELTEGCDISCELRKFSLTF</sequence>
<accession>A0A9X0CMR3</accession>
<reference evidence="3" key="1">
    <citation type="submission" date="2023-01" db="EMBL/GenBank/DDBJ databases">
        <title>Genome assembly of the deep-sea coral Lophelia pertusa.</title>
        <authorList>
            <person name="Herrera S."/>
            <person name="Cordes E."/>
        </authorList>
    </citation>
    <scope>NUCLEOTIDE SEQUENCE</scope>
    <source>
        <strain evidence="3">USNM1676648</strain>
        <tissue evidence="3">Polyp</tissue>
    </source>
</reference>
<dbReference type="GO" id="GO:0005509">
    <property type="term" value="F:calcium ion binding"/>
    <property type="evidence" value="ECO:0007669"/>
    <property type="project" value="TreeGrafter"/>
</dbReference>
<dbReference type="PANTHER" id="PTHR45761">
    <property type="entry name" value="EXTENDED SYNAPTOTAGMIN-LIKE PROTEIN 2, ISOFORM C"/>
    <property type="match status" value="1"/>
</dbReference>
<dbReference type="GO" id="GO:0005789">
    <property type="term" value="C:endoplasmic reticulum membrane"/>
    <property type="evidence" value="ECO:0007669"/>
    <property type="project" value="TreeGrafter"/>
</dbReference>
<dbReference type="InterPro" id="IPR000008">
    <property type="entry name" value="C2_dom"/>
</dbReference>
<dbReference type="SMART" id="SM00239">
    <property type="entry name" value="C2"/>
    <property type="match status" value="1"/>
</dbReference>
<evidence type="ECO:0000313" key="4">
    <source>
        <dbReference type="Proteomes" id="UP001163046"/>
    </source>
</evidence>
<feature type="compositionally biased region" description="Basic and acidic residues" evidence="1">
    <location>
        <begin position="54"/>
        <end position="65"/>
    </location>
</feature>
<protein>
    <submittedName>
        <fullName evidence="3">Extended synaptotagmin-3</fullName>
    </submittedName>
</protein>
<dbReference type="InterPro" id="IPR051634">
    <property type="entry name" value="Extended_Synaptotagmin"/>
</dbReference>
<keyword evidence="4" id="KW-1185">Reference proteome</keyword>
<dbReference type="InterPro" id="IPR035892">
    <property type="entry name" value="C2_domain_sf"/>
</dbReference>
<evidence type="ECO:0000313" key="3">
    <source>
        <dbReference type="EMBL" id="KAJ7365621.1"/>
    </source>
</evidence>
<name>A0A9X0CMR3_9CNID</name>
<dbReference type="Pfam" id="PF00168">
    <property type="entry name" value="C2"/>
    <property type="match status" value="1"/>
</dbReference>
<dbReference type="Proteomes" id="UP001163046">
    <property type="component" value="Unassembled WGS sequence"/>
</dbReference>
<dbReference type="GO" id="GO:0008429">
    <property type="term" value="F:phosphatidylethanolamine binding"/>
    <property type="evidence" value="ECO:0007669"/>
    <property type="project" value="TreeGrafter"/>
</dbReference>
<dbReference type="PANTHER" id="PTHR45761:SF1">
    <property type="entry name" value="EXTENDED SYNAPTOTAGMIN-LIKE PROTEIN 2, ISOFORM C"/>
    <property type="match status" value="1"/>
</dbReference>
<dbReference type="GO" id="GO:0005544">
    <property type="term" value="F:calcium-dependent phospholipid binding"/>
    <property type="evidence" value="ECO:0007669"/>
    <property type="project" value="TreeGrafter"/>
</dbReference>
<feature type="region of interest" description="Disordered" evidence="1">
    <location>
        <begin position="1"/>
        <end position="65"/>
    </location>
</feature>
<dbReference type="GO" id="GO:0031210">
    <property type="term" value="F:phosphatidylcholine binding"/>
    <property type="evidence" value="ECO:0007669"/>
    <property type="project" value="TreeGrafter"/>
</dbReference>
<evidence type="ECO:0000259" key="2">
    <source>
        <dbReference type="PROSITE" id="PS50004"/>
    </source>
</evidence>
<feature type="domain" description="C2" evidence="2">
    <location>
        <begin position="66"/>
        <end position="191"/>
    </location>
</feature>
<proteinExistence type="predicted"/>
<dbReference type="OrthoDB" id="1029639at2759"/>
<dbReference type="AlphaFoldDB" id="A0A9X0CMR3"/>
<dbReference type="GO" id="GO:0035091">
    <property type="term" value="F:phosphatidylinositol binding"/>
    <property type="evidence" value="ECO:0007669"/>
    <property type="project" value="TreeGrafter"/>
</dbReference>
<dbReference type="PROSITE" id="PS50004">
    <property type="entry name" value="C2"/>
    <property type="match status" value="1"/>
</dbReference>
<organism evidence="3 4">
    <name type="scientific">Desmophyllum pertusum</name>
    <dbReference type="NCBI Taxonomy" id="174260"/>
    <lineage>
        <taxon>Eukaryota</taxon>
        <taxon>Metazoa</taxon>
        <taxon>Cnidaria</taxon>
        <taxon>Anthozoa</taxon>
        <taxon>Hexacorallia</taxon>
        <taxon>Scleractinia</taxon>
        <taxon>Caryophylliina</taxon>
        <taxon>Caryophylliidae</taxon>
        <taxon>Desmophyllum</taxon>
    </lineage>
</organism>
<dbReference type="SUPFAM" id="SSF49562">
    <property type="entry name" value="C2 domain (Calcium/lipid-binding domain, CaLB)"/>
    <property type="match status" value="1"/>
</dbReference>
<dbReference type="Gene3D" id="2.60.40.150">
    <property type="entry name" value="C2 domain"/>
    <property type="match status" value="1"/>
</dbReference>
<evidence type="ECO:0000256" key="1">
    <source>
        <dbReference type="SAM" id="MobiDB-lite"/>
    </source>
</evidence>